<organism evidence="1 2">
    <name type="scientific">Ophiocordyceps polyrhachis-furcata BCC 54312</name>
    <dbReference type="NCBI Taxonomy" id="1330021"/>
    <lineage>
        <taxon>Eukaryota</taxon>
        <taxon>Fungi</taxon>
        <taxon>Dikarya</taxon>
        <taxon>Ascomycota</taxon>
        <taxon>Pezizomycotina</taxon>
        <taxon>Sordariomycetes</taxon>
        <taxon>Hypocreomycetidae</taxon>
        <taxon>Hypocreales</taxon>
        <taxon>Ophiocordycipitaceae</taxon>
        <taxon>Ophiocordyceps</taxon>
    </lineage>
</organism>
<evidence type="ECO:0000313" key="2">
    <source>
        <dbReference type="Proteomes" id="UP000253664"/>
    </source>
</evidence>
<protein>
    <submittedName>
        <fullName evidence="1">Uncharacterized protein</fullName>
    </submittedName>
</protein>
<gene>
    <name evidence="1" type="ORF">L249_7021</name>
</gene>
<reference evidence="1 2" key="1">
    <citation type="journal article" date="2015" name="BMC Genomics">
        <title>Insights from the genome of Ophiocordyceps polyrhachis-furcata to pathogenicity and host specificity in insect fungi.</title>
        <authorList>
            <person name="Wichadakul D."/>
            <person name="Kobmoo N."/>
            <person name="Ingsriswang S."/>
            <person name="Tangphatsornruang S."/>
            <person name="Chantasingh D."/>
            <person name="Luangsa-ard J.J."/>
            <person name="Eurwilaichitr L."/>
        </authorList>
    </citation>
    <scope>NUCLEOTIDE SEQUENCE [LARGE SCALE GENOMIC DNA]</scope>
    <source>
        <strain evidence="1 2">BCC 54312</strain>
    </source>
</reference>
<comment type="caution">
    <text evidence="1">The sequence shown here is derived from an EMBL/GenBank/DDBJ whole genome shotgun (WGS) entry which is preliminary data.</text>
</comment>
<keyword evidence="2" id="KW-1185">Reference proteome</keyword>
<evidence type="ECO:0000313" key="1">
    <source>
        <dbReference type="EMBL" id="RCI14942.1"/>
    </source>
</evidence>
<accession>A0A367LL07</accession>
<proteinExistence type="predicted"/>
<dbReference type="AlphaFoldDB" id="A0A367LL07"/>
<name>A0A367LL07_9HYPO</name>
<dbReference type="EMBL" id="LKCN02000003">
    <property type="protein sequence ID" value="RCI14942.1"/>
    <property type="molecule type" value="Genomic_DNA"/>
</dbReference>
<dbReference type="Proteomes" id="UP000253664">
    <property type="component" value="Unassembled WGS sequence"/>
</dbReference>
<sequence length="85" mass="9536">MLTVCVISLSRAYLGGIVESRDLDGVRDPAPRLRIMRCNKIGSGMFPFDTLEVLPLRFESEITYSLALRSVSLDVPYGLKPLFRC</sequence>